<name>A0AA86Q6Y4_9EUKA</name>
<comment type="caution">
    <text evidence="1">The sequence shown here is derived from an EMBL/GenBank/DDBJ whole genome shotgun (WGS) entry which is preliminary data.</text>
</comment>
<dbReference type="Proteomes" id="UP001642409">
    <property type="component" value="Unassembled WGS sequence"/>
</dbReference>
<dbReference type="AlphaFoldDB" id="A0AA86Q6Y4"/>
<dbReference type="EMBL" id="CAXDID020000124">
    <property type="protein sequence ID" value="CAL6032994.1"/>
    <property type="molecule type" value="Genomic_DNA"/>
</dbReference>
<gene>
    <name evidence="2" type="ORF">HINF_LOCUS34755</name>
    <name evidence="1" type="ORF">HINF_LOCUS38093</name>
</gene>
<protein>
    <submittedName>
        <fullName evidence="2">Hypothetical_protein</fullName>
    </submittedName>
</protein>
<keyword evidence="3" id="KW-1185">Reference proteome</keyword>
<reference evidence="1" key="1">
    <citation type="submission" date="2023-06" db="EMBL/GenBank/DDBJ databases">
        <authorList>
            <person name="Kurt Z."/>
        </authorList>
    </citation>
    <scope>NUCLEOTIDE SEQUENCE</scope>
</reference>
<organism evidence="1">
    <name type="scientific">Hexamita inflata</name>
    <dbReference type="NCBI Taxonomy" id="28002"/>
    <lineage>
        <taxon>Eukaryota</taxon>
        <taxon>Metamonada</taxon>
        <taxon>Diplomonadida</taxon>
        <taxon>Hexamitidae</taxon>
        <taxon>Hexamitinae</taxon>
        <taxon>Hexamita</taxon>
    </lineage>
</organism>
<evidence type="ECO:0000313" key="2">
    <source>
        <dbReference type="EMBL" id="CAL6032994.1"/>
    </source>
</evidence>
<proteinExistence type="predicted"/>
<accession>A0AA86Q6Y4</accession>
<evidence type="ECO:0000313" key="1">
    <source>
        <dbReference type="EMBL" id="CAI9950448.1"/>
    </source>
</evidence>
<reference evidence="2 3" key="2">
    <citation type="submission" date="2024-07" db="EMBL/GenBank/DDBJ databases">
        <authorList>
            <person name="Akdeniz Z."/>
        </authorList>
    </citation>
    <scope>NUCLEOTIDE SEQUENCE [LARGE SCALE GENOMIC DNA]</scope>
</reference>
<evidence type="ECO:0000313" key="3">
    <source>
        <dbReference type="Proteomes" id="UP001642409"/>
    </source>
</evidence>
<sequence length="122" mass="14357">MALSLALPKSVSFLGAVGLIKLNWYYPPTLTRLFSQQLNPQFFKKYHQQIHTCKCAKYTFLHLNNAMDGRISNSFMGYIKETNAMFIVYQRLQHNLTMYMYQMQQTNGISNVKCYFLLKYVC</sequence>
<dbReference type="EMBL" id="CATOUU010000812">
    <property type="protein sequence ID" value="CAI9950448.1"/>
    <property type="molecule type" value="Genomic_DNA"/>
</dbReference>